<organism evidence="1">
    <name type="scientific">Utricularia reniformis</name>
    <dbReference type="NCBI Taxonomy" id="192314"/>
    <lineage>
        <taxon>Eukaryota</taxon>
        <taxon>Viridiplantae</taxon>
        <taxon>Streptophyta</taxon>
        <taxon>Embryophyta</taxon>
        <taxon>Tracheophyta</taxon>
        <taxon>Spermatophyta</taxon>
        <taxon>Magnoliopsida</taxon>
        <taxon>eudicotyledons</taxon>
        <taxon>Gunneridae</taxon>
        <taxon>Pentapetalae</taxon>
        <taxon>asterids</taxon>
        <taxon>lamiids</taxon>
        <taxon>Lamiales</taxon>
        <taxon>Lentibulariaceae</taxon>
        <taxon>Utricularia</taxon>
    </lineage>
</organism>
<name>A0A1Y0B257_9LAMI</name>
<keyword evidence="1" id="KW-0496">Mitochondrion</keyword>
<sequence>MNASRRSNNHAIWASITLPSSLAVQRNKPQLGATPVTGWGIGYPSAGACETSCPDCSRRLAFRSWSFIGSRHF</sequence>
<dbReference type="AlphaFoldDB" id="A0A1Y0B257"/>
<proteinExistence type="predicted"/>
<gene>
    <name evidence="1" type="ORF">AEK19_MT1275</name>
</gene>
<evidence type="ECO:0000313" key="1">
    <source>
        <dbReference type="EMBL" id="ART31480.1"/>
    </source>
</evidence>
<geneLocation type="mitochondrion" evidence="1"/>
<protein>
    <submittedName>
        <fullName evidence="1">Uncharacterized protein</fullName>
    </submittedName>
</protein>
<accession>A0A1Y0B257</accession>
<reference evidence="1" key="1">
    <citation type="submission" date="2017-03" db="EMBL/GenBank/DDBJ databases">
        <title>The mitochondrial genome of the carnivorous plant Utricularia reniformis (Lentibulariaceae): structure, comparative analysis and evolutionary landmarks.</title>
        <authorList>
            <person name="Silva S.R."/>
            <person name="Alvarenga D.O."/>
            <person name="Michael T.P."/>
            <person name="Miranda V.F.O."/>
            <person name="Varani A.M."/>
        </authorList>
    </citation>
    <scope>NUCLEOTIDE SEQUENCE</scope>
</reference>
<dbReference type="EMBL" id="KY774314">
    <property type="protein sequence ID" value="ART31480.1"/>
    <property type="molecule type" value="Genomic_DNA"/>
</dbReference>